<evidence type="ECO:0000256" key="1">
    <source>
        <dbReference type="ARBA" id="ARBA00008563"/>
    </source>
</evidence>
<comment type="caution">
    <text evidence="6">The sequence shown here is derived from an EMBL/GenBank/DDBJ whole genome shotgun (WGS) entry which is preliminary data.</text>
</comment>
<dbReference type="GO" id="GO:0006412">
    <property type="term" value="P:translation"/>
    <property type="evidence" value="ECO:0007669"/>
    <property type="project" value="InterPro"/>
</dbReference>
<dbReference type="Pfam" id="PF00829">
    <property type="entry name" value="Ribosomal_L21p"/>
    <property type="match status" value="1"/>
</dbReference>
<dbReference type="NCBIfam" id="TIGR00061">
    <property type="entry name" value="L21"/>
    <property type="match status" value="1"/>
</dbReference>
<evidence type="ECO:0000313" key="7">
    <source>
        <dbReference type="Proteomes" id="UP000176222"/>
    </source>
</evidence>
<comment type="function">
    <text evidence="5">This protein binds to 23S rRNA in the presence of protein L20.</text>
</comment>
<dbReference type="PANTHER" id="PTHR21349:SF0">
    <property type="entry name" value="LARGE RIBOSOMAL SUBUNIT PROTEIN BL21M"/>
    <property type="match status" value="1"/>
</dbReference>
<feature type="non-terminal residue" evidence="6">
    <location>
        <position position="62"/>
    </location>
</feature>
<comment type="similarity">
    <text evidence="1 5">Belongs to the bacterial ribosomal protein bL21 family.</text>
</comment>
<evidence type="ECO:0000256" key="5">
    <source>
        <dbReference type="RuleBase" id="RU000562"/>
    </source>
</evidence>
<dbReference type="GO" id="GO:0003735">
    <property type="term" value="F:structural constituent of ribosome"/>
    <property type="evidence" value="ECO:0007669"/>
    <property type="project" value="InterPro"/>
</dbReference>
<dbReference type="GO" id="GO:0005840">
    <property type="term" value="C:ribosome"/>
    <property type="evidence" value="ECO:0007669"/>
    <property type="project" value="UniProtKB-KW"/>
</dbReference>
<keyword evidence="2 5" id="KW-0689">Ribosomal protein</keyword>
<dbReference type="GO" id="GO:1990904">
    <property type="term" value="C:ribonucleoprotein complex"/>
    <property type="evidence" value="ECO:0007669"/>
    <property type="project" value="UniProtKB-KW"/>
</dbReference>
<name>A0A1G2QGR4_9BACT</name>
<dbReference type="AlphaFoldDB" id="A0A1G2QGR4"/>
<dbReference type="Proteomes" id="UP000176222">
    <property type="component" value="Unassembled WGS sequence"/>
</dbReference>
<keyword evidence="5" id="KW-0699">rRNA-binding</keyword>
<dbReference type="InterPro" id="IPR036164">
    <property type="entry name" value="bL21-like_sf"/>
</dbReference>
<dbReference type="GO" id="GO:0019843">
    <property type="term" value="F:rRNA binding"/>
    <property type="evidence" value="ECO:0007669"/>
    <property type="project" value="UniProtKB-KW"/>
</dbReference>
<keyword evidence="5" id="KW-0694">RNA-binding</keyword>
<accession>A0A1G2QGR4</accession>
<protein>
    <recommendedName>
        <fullName evidence="4 5">50S ribosomal protein L21</fullName>
    </recommendedName>
</protein>
<gene>
    <name evidence="6" type="ORF">A2370_01825</name>
</gene>
<evidence type="ECO:0000256" key="2">
    <source>
        <dbReference type="ARBA" id="ARBA00022980"/>
    </source>
</evidence>
<dbReference type="PANTHER" id="PTHR21349">
    <property type="entry name" value="50S RIBOSOMAL PROTEIN L21"/>
    <property type="match status" value="1"/>
</dbReference>
<dbReference type="InterPro" id="IPR028909">
    <property type="entry name" value="bL21-like"/>
</dbReference>
<dbReference type="STRING" id="1802436.A2370_01825"/>
<dbReference type="InterPro" id="IPR001787">
    <property type="entry name" value="Ribosomal_bL21"/>
</dbReference>
<keyword evidence="3 5" id="KW-0687">Ribonucleoprotein</keyword>
<evidence type="ECO:0000313" key="6">
    <source>
        <dbReference type="EMBL" id="OHA59269.1"/>
    </source>
</evidence>
<evidence type="ECO:0000256" key="3">
    <source>
        <dbReference type="ARBA" id="ARBA00023274"/>
    </source>
</evidence>
<reference evidence="6 7" key="1">
    <citation type="journal article" date="2016" name="Nat. Commun.">
        <title>Thousands of microbial genomes shed light on interconnected biogeochemical processes in an aquifer system.</title>
        <authorList>
            <person name="Anantharaman K."/>
            <person name="Brown C.T."/>
            <person name="Hug L.A."/>
            <person name="Sharon I."/>
            <person name="Castelle C.J."/>
            <person name="Probst A.J."/>
            <person name="Thomas B.C."/>
            <person name="Singh A."/>
            <person name="Wilkins M.J."/>
            <person name="Karaoz U."/>
            <person name="Brodie E.L."/>
            <person name="Williams K.H."/>
            <person name="Hubbard S.S."/>
            <person name="Banfield J.F."/>
        </authorList>
    </citation>
    <scope>NUCLEOTIDE SEQUENCE [LARGE SCALE GENOMIC DNA]</scope>
</reference>
<sequence>MKFAVIETGGKQYKVSEGDILNVEKLPKAVDGKLAFNKVILIDDGKDTMIGAPYLEGATVTA</sequence>
<organism evidence="6 7">
    <name type="scientific">Candidatus Vogelbacteria bacterium RIFOXYB1_FULL_42_16</name>
    <dbReference type="NCBI Taxonomy" id="1802436"/>
    <lineage>
        <taxon>Bacteria</taxon>
        <taxon>Candidatus Vogeliibacteriota</taxon>
    </lineage>
</organism>
<proteinExistence type="inferred from homology"/>
<dbReference type="GO" id="GO:0005737">
    <property type="term" value="C:cytoplasm"/>
    <property type="evidence" value="ECO:0007669"/>
    <property type="project" value="UniProtKB-ARBA"/>
</dbReference>
<dbReference type="EMBL" id="MHTH01000002">
    <property type="protein sequence ID" value="OHA59269.1"/>
    <property type="molecule type" value="Genomic_DNA"/>
</dbReference>
<dbReference type="SUPFAM" id="SSF141091">
    <property type="entry name" value="L21p-like"/>
    <property type="match status" value="1"/>
</dbReference>
<evidence type="ECO:0000256" key="4">
    <source>
        <dbReference type="ARBA" id="ARBA00035483"/>
    </source>
</evidence>